<accession>A0A0D0DSC8</accession>
<evidence type="ECO:0000313" key="2">
    <source>
        <dbReference type="EMBL" id="KIK90956.1"/>
    </source>
</evidence>
<protein>
    <recommendedName>
        <fullName evidence="1">CxC5 like cysteine cluster associated with KDZ domain-containing protein</fullName>
    </recommendedName>
</protein>
<dbReference type="HOGENOM" id="CLU_2159226_0_0_1"/>
<dbReference type="STRING" id="930991.A0A0D0DSC8"/>
<dbReference type="Proteomes" id="UP000054538">
    <property type="component" value="Unassembled WGS sequence"/>
</dbReference>
<organism evidence="2 3">
    <name type="scientific">Paxillus rubicundulus Ve08.2h10</name>
    <dbReference type="NCBI Taxonomy" id="930991"/>
    <lineage>
        <taxon>Eukaryota</taxon>
        <taxon>Fungi</taxon>
        <taxon>Dikarya</taxon>
        <taxon>Basidiomycota</taxon>
        <taxon>Agaricomycotina</taxon>
        <taxon>Agaricomycetes</taxon>
        <taxon>Agaricomycetidae</taxon>
        <taxon>Boletales</taxon>
        <taxon>Paxilineae</taxon>
        <taxon>Paxillaceae</taxon>
        <taxon>Paxillus</taxon>
    </lineage>
</organism>
<proteinExistence type="predicted"/>
<reference evidence="2 3" key="1">
    <citation type="submission" date="2014-04" db="EMBL/GenBank/DDBJ databases">
        <authorList>
            <consortium name="DOE Joint Genome Institute"/>
            <person name="Kuo A."/>
            <person name="Kohler A."/>
            <person name="Jargeat P."/>
            <person name="Nagy L.G."/>
            <person name="Floudas D."/>
            <person name="Copeland A."/>
            <person name="Barry K.W."/>
            <person name="Cichocki N."/>
            <person name="Veneault-Fourrey C."/>
            <person name="LaButti K."/>
            <person name="Lindquist E.A."/>
            <person name="Lipzen A."/>
            <person name="Lundell T."/>
            <person name="Morin E."/>
            <person name="Murat C."/>
            <person name="Sun H."/>
            <person name="Tunlid A."/>
            <person name="Henrissat B."/>
            <person name="Grigoriev I.V."/>
            <person name="Hibbett D.S."/>
            <person name="Martin F."/>
            <person name="Nordberg H.P."/>
            <person name="Cantor M.N."/>
            <person name="Hua S.X."/>
        </authorList>
    </citation>
    <scope>NUCLEOTIDE SEQUENCE [LARGE SCALE GENOMIC DNA]</scope>
    <source>
        <strain evidence="2 3">Ve08.2h10</strain>
    </source>
</reference>
<dbReference type="Pfam" id="PF18718">
    <property type="entry name" value="CxC5"/>
    <property type="match status" value="1"/>
</dbReference>
<gene>
    <name evidence="2" type="ORF">PAXRUDRAFT_35129</name>
</gene>
<evidence type="ECO:0000313" key="3">
    <source>
        <dbReference type="Proteomes" id="UP000054538"/>
    </source>
</evidence>
<feature type="domain" description="CxC5 like cysteine cluster associated with KDZ" evidence="1">
    <location>
        <begin position="3"/>
        <end position="84"/>
    </location>
</feature>
<name>A0A0D0DSC8_9AGAM</name>
<sequence length="111" mass="13105">MTELRKVKAQRIVLYTLNSGNQPTWAVHLYFPDCHCNYHVNFYICDGQCTYYPGLLTYLQVSKHHFVEHRLAEMWTNQHLIEHVWDAFFLLILICDHATHSLLLVIPHVGL</sequence>
<dbReference type="InParanoid" id="A0A0D0DSC8"/>
<dbReference type="InterPro" id="IPR041539">
    <property type="entry name" value="CxC5"/>
</dbReference>
<keyword evidence="3" id="KW-1185">Reference proteome</keyword>
<dbReference type="AlphaFoldDB" id="A0A0D0DSC8"/>
<dbReference type="OrthoDB" id="3055037at2759"/>
<reference evidence="3" key="2">
    <citation type="submission" date="2015-01" db="EMBL/GenBank/DDBJ databases">
        <title>Evolutionary Origins and Diversification of the Mycorrhizal Mutualists.</title>
        <authorList>
            <consortium name="DOE Joint Genome Institute"/>
            <consortium name="Mycorrhizal Genomics Consortium"/>
            <person name="Kohler A."/>
            <person name="Kuo A."/>
            <person name="Nagy L.G."/>
            <person name="Floudas D."/>
            <person name="Copeland A."/>
            <person name="Barry K.W."/>
            <person name="Cichocki N."/>
            <person name="Veneault-Fourrey C."/>
            <person name="LaButti K."/>
            <person name="Lindquist E.A."/>
            <person name="Lipzen A."/>
            <person name="Lundell T."/>
            <person name="Morin E."/>
            <person name="Murat C."/>
            <person name="Riley R."/>
            <person name="Ohm R."/>
            <person name="Sun H."/>
            <person name="Tunlid A."/>
            <person name="Henrissat B."/>
            <person name="Grigoriev I.V."/>
            <person name="Hibbett D.S."/>
            <person name="Martin F."/>
        </authorList>
    </citation>
    <scope>NUCLEOTIDE SEQUENCE [LARGE SCALE GENOMIC DNA]</scope>
    <source>
        <strain evidence="3">Ve08.2h10</strain>
    </source>
</reference>
<evidence type="ECO:0000259" key="1">
    <source>
        <dbReference type="Pfam" id="PF18718"/>
    </source>
</evidence>
<dbReference type="EMBL" id="KN825447">
    <property type="protein sequence ID" value="KIK90956.1"/>
    <property type="molecule type" value="Genomic_DNA"/>
</dbReference>